<protein>
    <submittedName>
        <fullName evidence="1">Uncharacterized protein</fullName>
    </submittedName>
</protein>
<reference evidence="2" key="1">
    <citation type="submission" date="2018-05" db="EMBL/GenBank/DDBJ databases">
        <title>Leptospira yasudae sp. nov. and Leptospira stimsonii sp. nov., two pathogenic species of the genus Leptospira isolated from environmental sources.</title>
        <authorList>
            <person name="Casanovas-Massana A."/>
            <person name="Hamond C."/>
            <person name="Santos L.A."/>
            <person name="Hacker K.P."/>
            <person name="Balassiano I."/>
            <person name="Medeiros M.A."/>
            <person name="Reis M.G."/>
            <person name="Ko A.I."/>
            <person name="Wunder E.A."/>
        </authorList>
    </citation>
    <scope>NUCLEOTIDE SEQUENCE [LARGE SCALE GENOMIC DNA]</scope>
    <source>
        <strain evidence="2">AMB6-RJ</strain>
    </source>
</reference>
<gene>
    <name evidence="1" type="ORF">DLM78_15270</name>
</gene>
<dbReference type="AlphaFoldDB" id="A0A8B3CMC9"/>
<accession>A0A8B3CMC9</accession>
<name>A0A8B3CMC9_9LEPT</name>
<organism evidence="1 2">
    <name type="scientific">Leptospira stimsonii</name>
    <dbReference type="NCBI Taxonomy" id="2202203"/>
    <lineage>
        <taxon>Bacteria</taxon>
        <taxon>Pseudomonadati</taxon>
        <taxon>Spirochaetota</taxon>
        <taxon>Spirochaetia</taxon>
        <taxon>Leptospirales</taxon>
        <taxon>Leptospiraceae</taxon>
        <taxon>Leptospira</taxon>
    </lineage>
</organism>
<proteinExistence type="predicted"/>
<evidence type="ECO:0000313" key="2">
    <source>
        <dbReference type="Proteomes" id="UP000266669"/>
    </source>
</evidence>
<sequence>MCSEKDSEKPTWRLELNLRRTKGEYGILHSFARANFSPPFAEKNRALSFSQEIGSPRRIL</sequence>
<evidence type="ECO:0000313" key="1">
    <source>
        <dbReference type="EMBL" id="RHX84799.1"/>
    </source>
</evidence>
<dbReference type="Proteomes" id="UP000266669">
    <property type="component" value="Unassembled WGS sequence"/>
</dbReference>
<comment type="caution">
    <text evidence="1">The sequence shown here is derived from an EMBL/GenBank/DDBJ whole genome shotgun (WGS) entry which is preliminary data.</text>
</comment>
<dbReference type="EMBL" id="QHCS01000004">
    <property type="protein sequence ID" value="RHX84799.1"/>
    <property type="molecule type" value="Genomic_DNA"/>
</dbReference>